<accession>A0A383E7M6</accession>
<proteinExistence type="inferred from homology"/>
<feature type="domain" description="Ribonucleotide reductase large subunit C-terminal" evidence="5">
    <location>
        <begin position="49"/>
        <end position="230"/>
    </location>
</feature>
<dbReference type="GO" id="GO:0004748">
    <property type="term" value="F:ribonucleoside-diphosphate reductase activity, thioredoxin disulfide as acceptor"/>
    <property type="evidence" value="ECO:0007669"/>
    <property type="project" value="UniProtKB-EC"/>
</dbReference>
<dbReference type="EMBL" id="UINC01223281">
    <property type="protein sequence ID" value="SVE52413.1"/>
    <property type="molecule type" value="Genomic_DNA"/>
</dbReference>
<keyword evidence="3" id="KW-0560">Oxidoreductase</keyword>
<feature type="non-terminal residue" evidence="6">
    <location>
        <position position="1"/>
    </location>
</feature>
<evidence type="ECO:0000259" key="5">
    <source>
        <dbReference type="Pfam" id="PF02867"/>
    </source>
</evidence>
<dbReference type="Pfam" id="PF00317">
    <property type="entry name" value="Ribonuc_red_lgN"/>
    <property type="match status" value="1"/>
</dbReference>
<dbReference type="SUPFAM" id="SSF48168">
    <property type="entry name" value="R1 subunit of ribonucleotide reductase, N-terminal domain"/>
    <property type="match status" value="1"/>
</dbReference>
<organism evidence="6">
    <name type="scientific">marine metagenome</name>
    <dbReference type="NCBI Taxonomy" id="408172"/>
    <lineage>
        <taxon>unclassified sequences</taxon>
        <taxon>metagenomes</taxon>
        <taxon>ecological metagenomes</taxon>
    </lineage>
</organism>
<dbReference type="SUPFAM" id="SSF51998">
    <property type="entry name" value="PFL-like glycyl radical enzymes"/>
    <property type="match status" value="1"/>
</dbReference>
<name>A0A383E7M6_9ZZZZ</name>
<feature type="non-terminal residue" evidence="6">
    <location>
        <position position="232"/>
    </location>
</feature>
<dbReference type="AlphaFoldDB" id="A0A383E7M6"/>
<dbReference type="EC" id="1.17.4.1" evidence="2"/>
<evidence type="ECO:0000256" key="2">
    <source>
        <dbReference type="ARBA" id="ARBA00012274"/>
    </source>
</evidence>
<comment type="similarity">
    <text evidence="1">Belongs to the ribonucleoside diphosphate reductase large chain family.</text>
</comment>
<evidence type="ECO:0000259" key="4">
    <source>
        <dbReference type="Pfam" id="PF00317"/>
    </source>
</evidence>
<evidence type="ECO:0000256" key="3">
    <source>
        <dbReference type="ARBA" id="ARBA00023002"/>
    </source>
</evidence>
<dbReference type="Gene3D" id="3.20.70.20">
    <property type="match status" value="1"/>
</dbReference>
<dbReference type="PANTHER" id="PTHR11573:SF6">
    <property type="entry name" value="RIBONUCLEOSIDE-DIPHOSPHATE REDUCTASE LARGE SUBUNIT"/>
    <property type="match status" value="1"/>
</dbReference>
<protein>
    <recommendedName>
        <fullName evidence="2">ribonucleoside-diphosphate reductase</fullName>
        <ecNumber evidence="2">1.17.4.1</ecNumber>
    </recommendedName>
</protein>
<dbReference type="Pfam" id="PF02867">
    <property type="entry name" value="Ribonuc_red_lgC"/>
    <property type="match status" value="1"/>
</dbReference>
<dbReference type="InterPro" id="IPR013509">
    <property type="entry name" value="RNR_lsu_N"/>
</dbReference>
<dbReference type="InterPro" id="IPR000788">
    <property type="entry name" value="RNR_lg_C"/>
</dbReference>
<gene>
    <name evidence="6" type="ORF">METZ01_LOCUS505267</name>
</gene>
<dbReference type="InterPro" id="IPR008926">
    <property type="entry name" value="RNR_R1-su_N"/>
</dbReference>
<dbReference type="PANTHER" id="PTHR11573">
    <property type="entry name" value="RIBONUCLEOSIDE-DIPHOSPHATE REDUCTASE LARGE CHAIN"/>
    <property type="match status" value="1"/>
</dbReference>
<feature type="domain" description="Ribonucleotide reductase large subunit N-terminal" evidence="4">
    <location>
        <begin position="1"/>
        <end position="45"/>
    </location>
</feature>
<dbReference type="GO" id="GO:0009263">
    <property type="term" value="P:deoxyribonucleotide biosynthetic process"/>
    <property type="evidence" value="ECO:0007669"/>
    <property type="project" value="InterPro"/>
</dbReference>
<sequence>QEAFARAAQTFSDDDDMAQRIYDYASNLWFMFATPVLSNGGTTRGLPISCFLNFIPDSRGGITDHYTENAWLSSVGGGIGGYWGALRSVGSKTSHGSESTGVIPFMKVVDAEMLAFSQGITRRGSYAAYLDISHPEIEEFLDVRKPTGGDINRKSINLHHAIIIPDAFMELIDRATREDGFDDSWKLIDPHSGEVKKIVSAKTLWVKLIQNRVETGEPYIMFGDTVNDKLPE</sequence>
<evidence type="ECO:0000256" key="1">
    <source>
        <dbReference type="ARBA" id="ARBA00010406"/>
    </source>
</evidence>
<dbReference type="UniPathway" id="UPA00326"/>
<dbReference type="InterPro" id="IPR039718">
    <property type="entry name" value="Rrm1"/>
</dbReference>
<reference evidence="6" key="1">
    <citation type="submission" date="2018-05" db="EMBL/GenBank/DDBJ databases">
        <authorList>
            <person name="Lanie J.A."/>
            <person name="Ng W.-L."/>
            <person name="Kazmierczak K.M."/>
            <person name="Andrzejewski T.M."/>
            <person name="Davidsen T.M."/>
            <person name="Wayne K.J."/>
            <person name="Tettelin H."/>
            <person name="Glass J.I."/>
            <person name="Rusch D."/>
            <person name="Podicherti R."/>
            <person name="Tsui H.-C.T."/>
            <person name="Winkler M.E."/>
        </authorList>
    </citation>
    <scope>NUCLEOTIDE SEQUENCE</scope>
</reference>
<dbReference type="GO" id="GO:0005524">
    <property type="term" value="F:ATP binding"/>
    <property type="evidence" value="ECO:0007669"/>
    <property type="project" value="InterPro"/>
</dbReference>
<evidence type="ECO:0000313" key="6">
    <source>
        <dbReference type="EMBL" id="SVE52413.1"/>
    </source>
</evidence>
<dbReference type="GO" id="GO:0005971">
    <property type="term" value="C:ribonucleoside-diphosphate reductase complex"/>
    <property type="evidence" value="ECO:0007669"/>
    <property type="project" value="TreeGrafter"/>
</dbReference>